<organism evidence="1 2">
    <name type="scientific">Paraliobacillus quinghaiensis</name>
    <dbReference type="NCBI Taxonomy" id="470815"/>
    <lineage>
        <taxon>Bacteria</taxon>
        <taxon>Bacillati</taxon>
        <taxon>Bacillota</taxon>
        <taxon>Bacilli</taxon>
        <taxon>Bacillales</taxon>
        <taxon>Bacillaceae</taxon>
        <taxon>Paraliobacillus</taxon>
    </lineage>
</organism>
<comment type="caution">
    <text evidence="1">The sequence shown here is derived from an EMBL/GenBank/DDBJ whole genome shotgun (WGS) entry which is preliminary data.</text>
</comment>
<evidence type="ECO:0000313" key="2">
    <source>
        <dbReference type="Proteomes" id="UP000618460"/>
    </source>
</evidence>
<proteinExistence type="predicted"/>
<dbReference type="RefSeq" id="WP_117154613.1">
    <property type="nucleotide sequence ID" value="NZ_BMLG01000003.1"/>
</dbReference>
<reference evidence="1" key="1">
    <citation type="journal article" date="2014" name="Int. J. Syst. Evol. Microbiol.">
        <title>Complete genome sequence of Corynebacterium casei LMG S-19264T (=DSM 44701T), isolated from a smear-ripened cheese.</title>
        <authorList>
            <consortium name="US DOE Joint Genome Institute (JGI-PGF)"/>
            <person name="Walter F."/>
            <person name="Albersmeier A."/>
            <person name="Kalinowski J."/>
            <person name="Ruckert C."/>
        </authorList>
    </citation>
    <scope>NUCLEOTIDE SEQUENCE</scope>
    <source>
        <strain evidence="1">CGMCC 1.6333</strain>
    </source>
</reference>
<keyword evidence="2" id="KW-1185">Reference proteome</keyword>
<name>A0A917TK66_9BACI</name>
<dbReference type="AlphaFoldDB" id="A0A917TK66"/>
<dbReference type="OrthoDB" id="2433183at2"/>
<gene>
    <name evidence="1" type="primary">ytlQ</name>
    <name evidence="1" type="ORF">GCM10011351_09910</name>
</gene>
<protein>
    <recommendedName>
        <fullName evidence="3">NERD domain-containing protein</fullName>
    </recommendedName>
</protein>
<dbReference type="Proteomes" id="UP000618460">
    <property type="component" value="Unassembled WGS sequence"/>
</dbReference>
<reference evidence="1" key="2">
    <citation type="submission" date="2020-09" db="EMBL/GenBank/DDBJ databases">
        <authorList>
            <person name="Sun Q."/>
            <person name="Zhou Y."/>
        </authorList>
    </citation>
    <scope>NUCLEOTIDE SEQUENCE</scope>
    <source>
        <strain evidence="1">CGMCC 1.6333</strain>
    </source>
</reference>
<dbReference type="EMBL" id="BMLG01000003">
    <property type="protein sequence ID" value="GGM26286.1"/>
    <property type="molecule type" value="Genomic_DNA"/>
</dbReference>
<evidence type="ECO:0000313" key="1">
    <source>
        <dbReference type="EMBL" id="GGM26286.1"/>
    </source>
</evidence>
<accession>A0A917TK66</accession>
<evidence type="ECO:0008006" key="3">
    <source>
        <dbReference type="Google" id="ProtNLM"/>
    </source>
</evidence>
<sequence length="305" mass="36555">MAQLIKLENYISRYQKDPFHYPGQFIRLKQENWRKLVQTWEQQLQIETEIDEQDEPAENLSKWKQFFHRREQVESEMDEESIIEDLPATKDDLKQYFLNMLLPFQLKWASTTIQEMSFLDRSYYDDLTLKYFLQRFPDTFLLLYRPVFQFKNAAMDGDIILITPIGINIIRLIEIDSTKRLIAGDDRTWYSEENNVRSRLLSPMLSLKRTEKIIRSILSVNDLEIPIEKVVLSRTNSIDFNTEPYLTTFIGKEQHEQWLSEKRNFISPLKHNQLKIAEALLQFSDTISVRRPEWKQDDSEKDFNL</sequence>